<proteinExistence type="predicted"/>
<accession>A0A1K0J025</accession>
<gene>
    <name evidence="1" type="ORF">CNECB9_50010</name>
</gene>
<evidence type="ECO:0000313" key="1">
    <source>
        <dbReference type="EMBL" id="SCU90563.1"/>
    </source>
</evidence>
<name>A0A1K0J025_CUPNE</name>
<reference evidence="1" key="1">
    <citation type="submission" date="2016-09" db="EMBL/GenBank/DDBJ databases">
        <authorList>
            <person name="Capua I."/>
            <person name="De Benedictis P."/>
            <person name="Joannis T."/>
            <person name="Lombin L.H."/>
            <person name="Cattoli G."/>
        </authorList>
    </citation>
    <scope>NUCLEOTIDE SEQUENCE</scope>
    <source>
        <strain evidence="1">B9</strain>
    </source>
</reference>
<protein>
    <submittedName>
        <fullName evidence="1">Uncharacterized protein</fullName>
    </submittedName>
</protein>
<sequence length="82" mass="9365">MMSMRTFMSVRSAAAERVPQRIGWRLGREHICRQALPISHADKLPTFSQRITKTYSRYAIGNICSDHVTNKPNGELPCQSFL</sequence>
<dbReference type="AlphaFoldDB" id="A0A1K0J025"/>
<organism evidence="1">
    <name type="scientific">Cupriavidus necator</name>
    <name type="common">Alcaligenes eutrophus</name>
    <name type="synonym">Ralstonia eutropha</name>
    <dbReference type="NCBI Taxonomy" id="106590"/>
    <lineage>
        <taxon>Bacteria</taxon>
        <taxon>Pseudomonadati</taxon>
        <taxon>Pseudomonadota</taxon>
        <taxon>Betaproteobacteria</taxon>
        <taxon>Burkholderiales</taxon>
        <taxon>Burkholderiaceae</taxon>
        <taxon>Cupriavidus</taxon>
    </lineage>
</organism>
<dbReference type="EMBL" id="FMSH01000445">
    <property type="protein sequence ID" value="SCU90563.1"/>
    <property type="molecule type" value="Genomic_DNA"/>
</dbReference>